<dbReference type="PANTHER" id="PTHR10828:SF38">
    <property type="entry name" value="ARSENICAL-RESISTANCE PROTEIN 2-RELATED"/>
    <property type="match status" value="1"/>
</dbReference>
<sequence>MSTLTISSLKRIDPDALFALLQRNIAATGSTMGSASTTTPSTTPSLAIIDVRDSDYIGGHIRGCTNVPAHSLDWRAPELVRSLRDVPLVVFHCALSQQRGPGAALRYLRERERLNGQQQQQQQQQEVKVLEGGFVRWQEKYGTDESVTEGYVEDIWKYGY</sequence>
<dbReference type="EMBL" id="JBBPBF010000017">
    <property type="protein sequence ID" value="KAK7610705.1"/>
    <property type="molecule type" value="Genomic_DNA"/>
</dbReference>
<dbReference type="Pfam" id="PF00581">
    <property type="entry name" value="Rhodanese"/>
    <property type="match status" value="1"/>
</dbReference>
<accession>A0ABR1N8R1</accession>
<gene>
    <name evidence="2" type="ORF">JOL62DRAFT_502560</name>
</gene>
<reference evidence="2 3" key="1">
    <citation type="submission" date="2024-04" db="EMBL/GenBank/DDBJ databases">
        <title>Phyllosticta paracitricarpa is synonymous to the EU quarantine fungus P. citricarpa based on phylogenomic analyses.</title>
        <authorList>
            <consortium name="Lawrence Berkeley National Laboratory"/>
            <person name="Van ingen-buijs V.A."/>
            <person name="Van westerhoven A.C."/>
            <person name="Haridas S."/>
            <person name="Skiadas P."/>
            <person name="Martin F."/>
            <person name="Groenewald J.Z."/>
            <person name="Crous P.W."/>
            <person name="Seidl M.F."/>
        </authorList>
    </citation>
    <scope>NUCLEOTIDE SEQUENCE [LARGE SCALE GENOMIC DNA]</scope>
    <source>
        <strain evidence="2 3">CBS 141358</strain>
    </source>
</reference>
<evidence type="ECO:0000259" key="1">
    <source>
        <dbReference type="PROSITE" id="PS50206"/>
    </source>
</evidence>
<dbReference type="SMART" id="SM00450">
    <property type="entry name" value="RHOD"/>
    <property type="match status" value="1"/>
</dbReference>
<dbReference type="SUPFAM" id="SSF52821">
    <property type="entry name" value="Rhodanese/Cell cycle control phosphatase"/>
    <property type="match status" value="1"/>
</dbReference>
<keyword evidence="3" id="KW-1185">Reference proteome</keyword>
<dbReference type="InterPro" id="IPR001763">
    <property type="entry name" value="Rhodanese-like_dom"/>
</dbReference>
<comment type="caution">
    <text evidence="2">The sequence shown here is derived from an EMBL/GenBank/DDBJ whole genome shotgun (WGS) entry which is preliminary data.</text>
</comment>
<dbReference type="PROSITE" id="PS50206">
    <property type="entry name" value="RHODANESE_3"/>
    <property type="match status" value="1"/>
</dbReference>
<feature type="domain" description="Rhodanese" evidence="1">
    <location>
        <begin position="42"/>
        <end position="146"/>
    </location>
</feature>
<name>A0ABR1N8R1_9PEZI</name>
<organism evidence="2 3">
    <name type="scientific">Phyllosticta paracitricarpa</name>
    <dbReference type="NCBI Taxonomy" id="2016321"/>
    <lineage>
        <taxon>Eukaryota</taxon>
        <taxon>Fungi</taxon>
        <taxon>Dikarya</taxon>
        <taxon>Ascomycota</taxon>
        <taxon>Pezizomycotina</taxon>
        <taxon>Dothideomycetes</taxon>
        <taxon>Dothideomycetes incertae sedis</taxon>
        <taxon>Botryosphaeriales</taxon>
        <taxon>Phyllostictaceae</taxon>
        <taxon>Phyllosticta</taxon>
    </lineage>
</organism>
<proteinExistence type="predicted"/>
<dbReference type="Gene3D" id="3.40.250.10">
    <property type="entry name" value="Rhodanese-like domain"/>
    <property type="match status" value="1"/>
</dbReference>
<dbReference type="Proteomes" id="UP001367316">
    <property type="component" value="Unassembled WGS sequence"/>
</dbReference>
<evidence type="ECO:0000313" key="2">
    <source>
        <dbReference type="EMBL" id="KAK7610705.1"/>
    </source>
</evidence>
<evidence type="ECO:0000313" key="3">
    <source>
        <dbReference type="Proteomes" id="UP001367316"/>
    </source>
</evidence>
<dbReference type="InterPro" id="IPR036873">
    <property type="entry name" value="Rhodanese-like_dom_sf"/>
</dbReference>
<protein>
    <submittedName>
        <fullName evidence="2">Rhodanese-like domain-containing protein</fullName>
    </submittedName>
</protein>
<dbReference type="PANTHER" id="PTHR10828">
    <property type="entry name" value="M-PHASE INDUCER PHOSPHATASE DUAL SPECIFICITY PHOSPHATASE CDC25"/>
    <property type="match status" value="1"/>
</dbReference>